<evidence type="ECO:0000313" key="4">
    <source>
        <dbReference type="Proteomes" id="UP000650424"/>
    </source>
</evidence>
<dbReference type="SUPFAM" id="SSF55073">
    <property type="entry name" value="Nucleotide cyclase"/>
    <property type="match status" value="1"/>
</dbReference>
<comment type="caution">
    <text evidence="3">The sequence shown here is derived from an EMBL/GenBank/DDBJ whole genome shotgun (WGS) entry which is preliminary data.</text>
</comment>
<name>A0ABR6ZT94_9BURK</name>
<accession>A0ABR6ZT94</accession>
<dbReference type="CDD" id="cd07302">
    <property type="entry name" value="CHD"/>
    <property type="match status" value="1"/>
</dbReference>
<dbReference type="Proteomes" id="UP000650424">
    <property type="component" value="Unassembled WGS sequence"/>
</dbReference>
<reference evidence="3 4" key="1">
    <citation type="submission" date="2020-08" db="EMBL/GenBank/DDBJ databases">
        <title>Novel species isolated from subtropical streams in China.</title>
        <authorList>
            <person name="Lu H."/>
        </authorList>
    </citation>
    <scope>NUCLEOTIDE SEQUENCE [LARGE SCALE GENOMIC DNA]</scope>
    <source>
        <strain evidence="3 4">CY18W</strain>
    </source>
</reference>
<evidence type="ECO:0000259" key="2">
    <source>
        <dbReference type="PROSITE" id="PS50125"/>
    </source>
</evidence>
<dbReference type="SMART" id="SM00044">
    <property type="entry name" value="CYCc"/>
    <property type="match status" value="1"/>
</dbReference>
<evidence type="ECO:0000256" key="1">
    <source>
        <dbReference type="SAM" id="Phobius"/>
    </source>
</evidence>
<dbReference type="PANTHER" id="PTHR43081:SF1">
    <property type="entry name" value="ADENYLATE CYCLASE, TERMINAL-DIFFERENTIATION SPECIFIC"/>
    <property type="match status" value="1"/>
</dbReference>
<feature type="transmembrane region" description="Helical" evidence="1">
    <location>
        <begin position="362"/>
        <end position="382"/>
    </location>
</feature>
<dbReference type="SMART" id="SM01080">
    <property type="entry name" value="CHASE2"/>
    <property type="match status" value="1"/>
</dbReference>
<dbReference type="InterPro" id="IPR050697">
    <property type="entry name" value="Adenylyl/Guanylyl_Cyclase_3/4"/>
</dbReference>
<keyword evidence="1" id="KW-0812">Transmembrane</keyword>
<proteinExistence type="predicted"/>
<sequence>MTSRPVSTRFRPGPGWWVPVLLCGFAALLLNWSGTQAMDNKLLDIQFWLAREYSPQTVEHEPVIVGINEAFLDEVDEPLVLNHVYLAEFLKTMNLAGARAVGMDVSLPEKRYDTLASTRKTDADFHKALLSGILETIQGTPVVAAKVWDMQRRHFINIQVDYAAVLGMQNARFQPLASAEFCRDSDQRIRRFPGKHCQPDGGASGLATEVAAAAGVRQDWSGLINYRLGPRFDYIPLQDVLQLSDKGNIGELKRRFEGRVVLLGATMEATDLVDLPVPLASWLPDGVPNPGVLAHAQLLRSIMNQRMLKPASNEVLFTLCCVFVLFWFGRSVRWKVALFVLAVTSLLAASTVAMQYDVWLPPTAILLTGLLALGSSSAYQGWRHFIDKQRLSKAFSGRVSPAVMDEIVAGREHNYTHSRRLPVCVLFSDIRGFTTLCEHAQAEEVVSLLNRYFAVMSKAVHEHGGTIDKFIGDGMMAFFGAPNALPSPEQSAFDAARDMLYALADLNTELQQEGKPPLAIGIGLHSGDAVIGQVGSAERHEYTAIGDTVNTAARIEGLCKDVGYPVVCSDTVADKLLDLVTFVSLGEKQLKGRSAMAVFGWQLPQETTTNLLKKQANP</sequence>
<dbReference type="RefSeq" id="WP_186948040.1">
    <property type="nucleotide sequence ID" value="NZ_JACOGF010000007.1"/>
</dbReference>
<dbReference type="Pfam" id="PF00211">
    <property type="entry name" value="Guanylate_cyc"/>
    <property type="match status" value="1"/>
</dbReference>
<gene>
    <name evidence="3" type="ORF">H8L32_14860</name>
</gene>
<dbReference type="Pfam" id="PF05226">
    <property type="entry name" value="CHASE2"/>
    <property type="match status" value="1"/>
</dbReference>
<keyword evidence="1" id="KW-0472">Membrane</keyword>
<dbReference type="Gene3D" id="3.30.70.1230">
    <property type="entry name" value="Nucleotide cyclase"/>
    <property type="match status" value="1"/>
</dbReference>
<keyword evidence="1" id="KW-1133">Transmembrane helix</keyword>
<dbReference type="InterPro" id="IPR007890">
    <property type="entry name" value="CHASE2"/>
</dbReference>
<feature type="domain" description="Guanylate cyclase" evidence="2">
    <location>
        <begin position="424"/>
        <end position="556"/>
    </location>
</feature>
<organism evidence="3 4">
    <name type="scientific">Undibacterium hunanense</name>
    <dbReference type="NCBI Taxonomy" id="2762292"/>
    <lineage>
        <taxon>Bacteria</taxon>
        <taxon>Pseudomonadati</taxon>
        <taxon>Pseudomonadota</taxon>
        <taxon>Betaproteobacteria</taxon>
        <taxon>Burkholderiales</taxon>
        <taxon>Oxalobacteraceae</taxon>
        <taxon>Undibacterium</taxon>
    </lineage>
</organism>
<dbReference type="EMBL" id="JACOGF010000007">
    <property type="protein sequence ID" value="MBC3918773.1"/>
    <property type="molecule type" value="Genomic_DNA"/>
</dbReference>
<keyword evidence="4" id="KW-1185">Reference proteome</keyword>
<feature type="transmembrane region" description="Helical" evidence="1">
    <location>
        <begin position="336"/>
        <end position="356"/>
    </location>
</feature>
<protein>
    <submittedName>
        <fullName evidence="3">Adenylate/guanylate cyclase domain-containing protein</fullName>
    </submittedName>
</protein>
<dbReference type="PROSITE" id="PS50125">
    <property type="entry name" value="GUANYLATE_CYCLASE_2"/>
    <property type="match status" value="1"/>
</dbReference>
<evidence type="ECO:0000313" key="3">
    <source>
        <dbReference type="EMBL" id="MBC3918773.1"/>
    </source>
</evidence>
<dbReference type="InterPro" id="IPR029787">
    <property type="entry name" value="Nucleotide_cyclase"/>
</dbReference>
<dbReference type="InterPro" id="IPR001054">
    <property type="entry name" value="A/G_cyclase"/>
</dbReference>
<dbReference type="PANTHER" id="PTHR43081">
    <property type="entry name" value="ADENYLATE CYCLASE, TERMINAL-DIFFERENTIATION SPECIFIC-RELATED"/>
    <property type="match status" value="1"/>
</dbReference>
<feature type="transmembrane region" description="Helical" evidence="1">
    <location>
        <begin position="311"/>
        <end position="329"/>
    </location>
</feature>